<dbReference type="AlphaFoldDB" id="A0A0C3A4N5"/>
<dbReference type="EMBL" id="KN824601">
    <property type="protein sequence ID" value="KIM19615.1"/>
    <property type="molecule type" value="Genomic_DNA"/>
</dbReference>
<accession>A0A0C3A4N5</accession>
<name>A0A0C3A4N5_SERVB</name>
<dbReference type="HOGENOM" id="CLU_1611802_0_0_1"/>
<dbReference type="Proteomes" id="UP000054097">
    <property type="component" value="Unassembled WGS sequence"/>
</dbReference>
<keyword evidence="3" id="KW-1185">Reference proteome</keyword>
<proteinExistence type="predicted"/>
<feature type="region of interest" description="Disordered" evidence="1">
    <location>
        <begin position="1"/>
        <end position="93"/>
    </location>
</feature>
<sequence>MENQPSIPDPPVFYKPKPQRPPRIRTEHIGHPISHFSDDDNHTLSQKFIQPPPRSAPLPARTKHTKSPDEHPSPRSAPSTRAPTPPFLGIPIEGSPRIPWYTQFNPATIRAADPNTIDADSPRIFWPPGINPGLHITFNWISSKIFDFCCMVYQRARRALVGPRA</sequence>
<evidence type="ECO:0000313" key="3">
    <source>
        <dbReference type="Proteomes" id="UP000054097"/>
    </source>
</evidence>
<reference evidence="2 3" key="1">
    <citation type="submission" date="2014-04" db="EMBL/GenBank/DDBJ databases">
        <authorList>
            <consortium name="DOE Joint Genome Institute"/>
            <person name="Kuo A."/>
            <person name="Zuccaro A."/>
            <person name="Kohler A."/>
            <person name="Nagy L.G."/>
            <person name="Floudas D."/>
            <person name="Copeland A."/>
            <person name="Barry K.W."/>
            <person name="Cichocki N."/>
            <person name="Veneault-Fourrey C."/>
            <person name="LaButti K."/>
            <person name="Lindquist E.A."/>
            <person name="Lipzen A."/>
            <person name="Lundell T."/>
            <person name="Morin E."/>
            <person name="Murat C."/>
            <person name="Sun H."/>
            <person name="Tunlid A."/>
            <person name="Henrissat B."/>
            <person name="Grigoriev I.V."/>
            <person name="Hibbett D.S."/>
            <person name="Martin F."/>
            <person name="Nordberg H.P."/>
            <person name="Cantor M.N."/>
            <person name="Hua S.X."/>
        </authorList>
    </citation>
    <scope>NUCLEOTIDE SEQUENCE [LARGE SCALE GENOMIC DNA]</scope>
    <source>
        <strain evidence="2 3">MAFF 305830</strain>
    </source>
</reference>
<evidence type="ECO:0000313" key="2">
    <source>
        <dbReference type="EMBL" id="KIM19615.1"/>
    </source>
</evidence>
<gene>
    <name evidence="2" type="ORF">M408DRAFT_31074</name>
</gene>
<reference evidence="3" key="2">
    <citation type="submission" date="2015-01" db="EMBL/GenBank/DDBJ databases">
        <title>Evolutionary Origins and Diversification of the Mycorrhizal Mutualists.</title>
        <authorList>
            <consortium name="DOE Joint Genome Institute"/>
            <consortium name="Mycorrhizal Genomics Consortium"/>
            <person name="Kohler A."/>
            <person name="Kuo A."/>
            <person name="Nagy L.G."/>
            <person name="Floudas D."/>
            <person name="Copeland A."/>
            <person name="Barry K.W."/>
            <person name="Cichocki N."/>
            <person name="Veneault-Fourrey C."/>
            <person name="LaButti K."/>
            <person name="Lindquist E.A."/>
            <person name="Lipzen A."/>
            <person name="Lundell T."/>
            <person name="Morin E."/>
            <person name="Murat C."/>
            <person name="Riley R."/>
            <person name="Ohm R."/>
            <person name="Sun H."/>
            <person name="Tunlid A."/>
            <person name="Henrissat B."/>
            <person name="Grigoriev I.V."/>
            <person name="Hibbett D.S."/>
            <person name="Martin F."/>
        </authorList>
    </citation>
    <scope>NUCLEOTIDE SEQUENCE [LARGE SCALE GENOMIC DNA]</scope>
    <source>
        <strain evidence="3">MAFF 305830</strain>
    </source>
</reference>
<feature type="compositionally biased region" description="Basic and acidic residues" evidence="1">
    <location>
        <begin position="24"/>
        <end position="42"/>
    </location>
</feature>
<protein>
    <submittedName>
        <fullName evidence="2">Uncharacterized protein</fullName>
    </submittedName>
</protein>
<organism evidence="2 3">
    <name type="scientific">Serendipita vermifera MAFF 305830</name>
    <dbReference type="NCBI Taxonomy" id="933852"/>
    <lineage>
        <taxon>Eukaryota</taxon>
        <taxon>Fungi</taxon>
        <taxon>Dikarya</taxon>
        <taxon>Basidiomycota</taxon>
        <taxon>Agaricomycotina</taxon>
        <taxon>Agaricomycetes</taxon>
        <taxon>Sebacinales</taxon>
        <taxon>Serendipitaceae</taxon>
        <taxon>Serendipita</taxon>
    </lineage>
</organism>
<evidence type="ECO:0000256" key="1">
    <source>
        <dbReference type="SAM" id="MobiDB-lite"/>
    </source>
</evidence>